<dbReference type="GO" id="GO:0046872">
    <property type="term" value="F:metal ion binding"/>
    <property type="evidence" value="ECO:0007669"/>
    <property type="project" value="UniProtKB-KW"/>
</dbReference>
<evidence type="ECO:0000256" key="2">
    <source>
        <dbReference type="PIRSR" id="PIRSR033579-3"/>
    </source>
</evidence>
<dbReference type="EMBL" id="DVNB01000108">
    <property type="protein sequence ID" value="HIU58268.1"/>
    <property type="molecule type" value="Genomic_DNA"/>
</dbReference>
<reference evidence="3" key="1">
    <citation type="submission" date="2020-10" db="EMBL/GenBank/DDBJ databases">
        <authorList>
            <person name="Gilroy R."/>
        </authorList>
    </citation>
    <scope>NUCLEOTIDE SEQUENCE</scope>
    <source>
        <strain evidence="3">USAMLcec3-3695</strain>
    </source>
</reference>
<dbReference type="CDD" id="cd03413">
    <property type="entry name" value="CbiK_C"/>
    <property type="match status" value="1"/>
</dbReference>
<evidence type="ECO:0000256" key="1">
    <source>
        <dbReference type="PIRSR" id="PIRSR033579-1"/>
    </source>
</evidence>
<dbReference type="PIRSF" id="PIRSF033579">
    <property type="entry name" value="Anaer_Co_chel"/>
    <property type="match status" value="1"/>
</dbReference>
<evidence type="ECO:0000313" key="4">
    <source>
        <dbReference type="Proteomes" id="UP000824109"/>
    </source>
</evidence>
<feature type="binding site" evidence="2">
    <location>
        <position position="178"/>
    </location>
    <ligand>
        <name>Co(2+)</name>
        <dbReference type="ChEBI" id="CHEBI:48828"/>
    </ligand>
</feature>
<dbReference type="Proteomes" id="UP000824109">
    <property type="component" value="Unassembled WGS sequence"/>
</dbReference>
<organism evidence="3 4">
    <name type="scientific">Candidatus Ornithomonoglobus merdipullorum</name>
    <dbReference type="NCBI Taxonomy" id="2840895"/>
    <lineage>
        <taxon>Bacteria</taxon>
        <taxon>Bacillati</taxon>
        <taxon>Bacillota</taxon>
        <taxon>Clostridia</taxon>
        <taxon>Candidatus Ornithomonoglobus</taxon>
    </lineage>
</organism>
<dbReference type="Gene3D" id="3.40.50.1400">
    <property type="match status" value="2"/>
</dbReference>
<keyword evidence="2" id="KW-0479">Metal-binding</keyword>
<feature type="binding site" evidence="2">
    <location>
        <position position="147"/>
    </location>
    <ligand>
        <name>Co(2+)</name>
        <dbReference type="ChEBI" id="CHEBI:48828"/>
    </ligand>
</feature>
<dbReference type="AlphaFoldDB" id="A0A9D1SG17"/>
<dbReference type="GO" id="GO:0016852">
    <property type="term" value="F:sirohydrochlorin cobaltochelatase activity"/>
    <property type="evidence" value="ECO:0007669"/>
    <property type="project" value="InterPro"/>
</dbReference>
<keyword evidence="2" id="KW-0170">Cobalt</keyword>
<sequence>MDYKRAILAVSFGTSCKGAMAAIEAAEKSFGAAFEDYEVRRAFTSERIIAKLEARDGMETDNVPRALEKLAGEGYSDIVVQPTYIINGYEYELMREQVYGYRDRFETMCIGTPLLTYDSDYERLAEVMAEAAPQLTDDGTAAVFVGHGTEHCANSAYAALAYRLNARGHKNCFVGTVEAFPDIEDVKSRLRISGAKRVILKPLLMVAGEHALNDICGSGEGSWLTELEAEGYEVICERRGLGEYEGVRAIFADHIRMAIGDHKSNG</sequence>
<protein>
    <submittedName>
        <fullName evidence="3">Sirohydrochlorin cobaltochelatase</fullName>
    </submittedName>
</protein>
<reference evidence="3" key="2">
    <citation type="journal article" date="2021" name="PeerJ">
        <title>Extensive microbial diversity within the chicken gut microbiome revealed by metagenomics and culture.</title>
        <authorList>
            <person name="Gilroy R."/>
            <person name="Ravi A."/>
            <person name="Getino M."/>
            <person name="Pursley I."/>
            <person name="Horton D.L."/>
            <person name="Alikhan N.F."/>
            <person name="Baker D."/>
            <person name="Gharbi K."/>
            <person name="Hall N."/>
            <person name="Watson M."/>
            <person name="Adriaenssens E.M."/>
            <person name="Foster-Nyarko E."/>
            <person name="Jarju S."/>
            <person name="Secka A."/>
            <person name="Antonio M."/>
            <person name="Oren A."/>
            <person name="Chaudhuri R.R."/>
            <person name="La Ragione R."/>
            <person name="Hildebrand F."/>
            <person name="Pallen M.J."/>
        </authorList>
    </citation>
    <scope>NUCLEOTIDE SEQUENCE</scope>
    <source>
        <strain evidence="3">USAMLcec3-3695</strain>
    </source>
</reference>
<feature type="binding site" evidence="2">
    <location>
        <position position="210"/>
    </location>
    <ligand>
        <name>Co(2+)</name>
        <dbReference type="ChEBI" id="CHEBI:48828"/>
    </ligand>
</feature>
<dbReference type="InterPro" id="IPR010388">
    <property type="entry name" value="Anaerobic_Co-chelatase"/>
</dbReference>
<dbReference type="SUPFAM" id="SSF53800">
    <property type="entry name" value="Chelatase"/>
    <property type="match status" value="1"/>
</dbReference>
<gene>
    <name evidence="3" type="ORF">IAA61_10740</name>
</gene>
<proteinExistence type="predicted"/>
<dbReference type="PROSITE" id="PS51257">
    <property type="entry name" value="PROKAR_LIPOPROTEIN"/>
    <property type="match status" value="1"/>
</dbReference>
<dbReference type="GO" id="GO:0019251">
    <property type="term" value="P:anaerobic cobalamin biosynthetic process"/>
    <property type="evidence" value="ECO:0007669"/>
    <property type="project" value="InterPro"/>
</dbReference>
<feature type="active site" description="Proton acceptor" evidence="1">
    <location>
        <position position="147"/>
    </location>
</feature>
<comment type="caution">
    <text evidence="3">The sequence shown here is derived from an EMBL/GenBank/DDBJ whole genome shotgun (WGS) entry which is preliminary data.</text>
</comment>
<evidence type="ECO:0000313" key="3">
    <source>
        <dbReference type="EMBL" id="HIU58268.1"/>
    </source>
</evidence>
<dbReference type="Pfam" id="PF06180">
    <property type="entry name" value="CbiK"/>
    <property type="match status" value="1"/>
</dbReference>
<dbReference type="CDD" id="cd03412">
    <property type="entry name" value="CbiK_N"/>
    <property type="match status" value="1"/>
</dbReference>
<name>A0A9D1SG17_9FIRM</name>
<accession>A0A9D1SG17</accession>